<dbReference type="STRING" id="395961.Cyan7425_3993"/>
<evidence type="ECO:0000313" key="2">
    <source>
        <dbReference type="EMBL" id="ACL46307.1"/>
    </source>
</evidence>
<dbReference type="PROSITE" id="PS51257">
    <property type="entry name" value="PROKAR_LIPOPROTEIN"/>
    <property type="match status" value="1"/>
</dbReference>
<name>B8HVJ5_CYAP4</name>
<dbReference type="eggNOG" id="ENOG5031KCI">
    <property type="taxonomic scope" value="Bacteria"/>
</dbReference>
<dbReference type="AlphaFoldDB" id="B8HVJ5"/>
<accession>B8HVJ5</accession>
<gene>
    <name evidence="2" type="ordered locus">Cyan7425_3993</name>
</gene>
<evidence type="ECO:0000256" key="1">
    <source>
        <dbReference type="SAM" id="MobiDB-lite"/>
    </source>
</evidence>
<reference evidence="2" key="1">
    <citation type="submission" date="2009-01" db="EMBL/GenBank/DDBJ databases">
        <title>Complete sequence of chromosome Cyanothece sp. PCC 7425.</title>
        <authorList>
            <consortium name="US DOE Joint Genome Institute"/>
            <person name="Lucas S."/>
            <person name="Copeland A."/>
            <person name="Lapidus A."/>
            <person name="Glavina del Rio T."/>
            <person name="Dalin E."/>
            <person name="Tice H."/>
            <person name="Bruce D."/>
            <person name="Goodwin L."/>
            <person name="Pitluck S."/>
            <person name="Sims D."/>
            <person name="Meineke L."/>
            <person name="Brettin T."/>
            <person name="Detter J.C."/>
            <person name="Han C."/>
            <person name="Larimer F."/>
            <person name="Land M."/>
            <person name="Hauser L."/>
            <person name="Kyrpides N."/>
            <person name="Ovchinnikova G."/>
            <person name="Liberton M."/>
            <person name="Stoeckel J."/>
            <person name="Banerjee A."/>
            <person name="Singh A."/>
            <person name="Page L."/>
            <person name="Sato H."/>
            <person name="Zhao L."/>
            <person name="Sherman L."/>
            <person name="Pakrasi H."/>
            <person name="Richardson P."/>
        </authorList>
    </citation>
    <scope>NUCLEOTIDE SEQUENCE</scope>
    <source>
        <strain evidence="2">PCC 7425</strain>
    </source>
</reference>
<feature type="region of interest" description="Disordered" evidence="1">
    <location>
        <begin position="21"/>
        <end position="101"/>
    </location>
</feature>
<proteinExistence type="predicted"/>
<sequence>MRRSGSLVTIATGCLMFLSSCGGSSPPEATVSAPPPQPAASPSPSPSPQLTTVALKSPIAILERPTDPETRVKTVKGRPDPFVTVEPAPAPPKPVATTKSGKPVLPPLPEPEQAKAVQVSGIMVVGGVAQAIVTAPNENIARTVTVGDVLSNGLVTVRAIEVNRPDPVVILEQYGRTVEIPLNSPKPAPAA</sequence>
<dbReference type="HOGENOM" id="CLU_1192887_0_0_3"/>
<dbReference type="KEGG" id="cyn:Cyan7425_3993"/>
<feature type="compositionally biased region" description="Pro residues" evidence="1">
    <location>
        <begin position="33"/>
        <end position="47"/>
    </location>
</feature>
<dbReference type="EMBL" id="CP001344">
    <property type="protein sequence ID" value="ACL46307.1"/>
    <property type="molecule type" value="Genomic_DNA"/>
</dbReference>
<organism evidence="2">
    <name type="scientific">Cyanothece sp. (strain PCC 7425 / ATCC 29141)</name>
    <dbReference type="NCBI Taxonomy" id="395961"/>
    <lineage>
        <taxon>Bacteria</taxon>
        <taxon>Bacillati</taxon>
        <taxon>Cyanobacteriota</taxon>
        <taxon>Cyanophyceae</taxon>
        <taxon>Gomontiellales</taxon>
        <taxon>Cyanothecaceae</taxon>
        <taxon>Cyanothece</taxon>
    </lineage>
</organism>
<protein>
    <submittedName>
        <fullName evidence="2">Uncharacterized protein</fullName>
    </submittedName>
</protein>
<dbReference type="OrthoDB" id="529932at2"/>